<comment type="caution">
    <text evidence="2">The sequence shown here is derived from an EMBL/GenBank/DDBJ whole genome shotgun (WGS) entry which is preliminary data.</text>
</comment>
<dbReference type="SUPFAM" id="SSF47240">
    <property type="entry name" value="Ferritin-like"/>
    <property type="match status" value="1"/>
</dbReference>
<reference evidence="2 3" key="1">
    <citation type="submission" date="2019-04" db="EMBL/GenBank/DDBJ databases">
        <title>Microbes associate with the intestines of laboratory mice.</title>
        <authorList>
            <person name="Navarre W."/>
            <person name="Wong E."/>
            <person name="Huang K.C."/>
            <person name="Tropini C."/>
            <person name="Ng K."/>
            <person name="Yu B."/>
        </authorList>
    </citation>
    <scope>NUCLEOTIDE SEQUENCE [LARGE SCALE GENOMIC DNA]</scope>
    <source>
        <strain evidence="2 3">NM83_B4-11</strain>
    </source>
</reference>
<feature type="region of interest" description="Disordered" evidence="1">
    <location>
        <begin position="312"/>
        <end position="331"/>
    </location>
</feature>
<dbReference type="InterPro" id="IPR009078">
    <property type="entry name" value="Ferritin-like_SF"/>
</dbReference>
<dbReference type="InterPro" id="IPR006311">
    <property type="entry name" value="TAT_signal"/>
</dbReference>
<dbReference type="Pfam" id="PF13668">
    <property type="entry name" value="Ferritin_2"/>
    <property type="match status" value="1"/>
</dbReference>
<dbReference type="PROSITE" id="PS51318">
    <property type="entry name" value="TAT"/>
    <property type="match status" value="1"/>
</dbReference>
<dbReference type="PANTHER" id="PTHR31694:SF26">
    <property type="entry name" value="OS05G0151100 PROTEIN"/>
    <property type="match status" value="1"/>
</dbReference>
<evidence type="ECO:0000313" key="2">
    <source>
        <dbReference type="EMBL" id="THG37756.1"/>
    </source>
</evidence>
<dbReference type="Proteomes" id="UP000308038">
    <property type="component" value="Unassembled WGS sequence"/>
</dbReference>
<sequence length="331" mass="34232">MAESEQLTLMREARAARGAGRRDFFKLAAAGAAVGLGAAGLAGRAAAQSAAPSDTDILNFALNLEYLEAQFYSFAAIGTGIPPNLLTGSQTQGAATGARKANLQDPVVIQYAREIASDELAHVTTLRRVLGSAVVAQPAIDLSPQIFTTAATLAGIDLSASGGVFDPYASDDNFLLAAYIFEDVGVTAYKGAAPLLSDIDNIDGAAGILAAEGFHAGIIRGALYRRGVEIPALWTDTDKISALRNQVDGNVNSPGPPQRVANDDSGVSPVQTQFGLTANFVPTDSNGIVFSRNAEQVHNIAYLTPNAATSGGFFPNGTNNPNPALRRSGAN</sequence>
<dbReference type="CDD" id="cd00657">
    <property type="entry name" value="Ferritin_like"/>
    <property type="match status" value="1"/>
</dbReference>
<keyword evidence="3" id="KW-1185">Reference proteome</keyword>
<proteinExistence type="predicted"/>
<accession>A0ABY2QEC3</accession>
<feature type="compositionally biased region" description="Low complexity" evidence="1">
    <location>
        <begin position="312"/>
        <end position="323"/>
    </location>
</feature>
<dbReference type="InterPro" id="IPR052965">
    <property type="entry name" value="Pigment-catalase-like"/>
</dbReference>
<gene>
    <name evidence="2" type="ORF">E5988_15480</name>
</gene>
<evidence type="ECO:0000256" key="1">
    <source>
        <dbReference type="SAM" id="MobiDB-lite"/>
    </source>
</evidence>
<organism evidence="2 3">
    <name type="scientific">Sphingomonas olei</name>
    <dbReference type="NCBI Taxonomy" id="1886787"/>
    <lineage>
        <taxon>Bacteria</taxon>
        <taxon>Pseudomonadati</taxon>
        <taxon>Pseudomonadota</taxon>
        <taxon>Alphaproteobacteria</taxon>
        <taxon>Sphingomonadales</taxon>
        <taxon>Sphingomonadaceae</taxon>
        <taxon>Sphingomonas</taxon>
    </lineage>
</organism>
<dbReference type="RefSeq" id="WP_136452274.1">
    <property type="nucleotide sequence ID" value="NZ_SSTI01000015.1"/>
</dbReference>
<protein>
    <submittedName>
        <fullName evidence="2">Ferritin-like domain-containing protein</fullName>
    </submittedName>
</protein>
<dbReference type="PANTHER" id="PTHR31694">
    <property type="entry name" value="DESICCATION-LIKE PROTEIN"/>
    <property type="match status" value="1"/>
</dbReference>
<name>A0ABY2QEC3_9SPHN</name>
<evidence type="ECO:0000313" key="3">
    <source>
        <dbReference type="Proteomes" id="UP000308038"/>
    </source>
</evidence>
<dbReference type="EMBL" id="SSTI01000015">
    <property type="protein sequence ID" value="THG37756.1"/>
    <property type="molecule type" value="Genomic_DNA"/>
</dbReference>